<sequence length="66" mass="7607">MLCLVSININIIYCDTFFSKAKTLTGYLITLQYLSLACSSVVCYTFFAEEGEVLLFYMVLLVNSWW</sequence>
<dbReference type="AlphaFoldDB" id="D2TYJ6"/>
<evidence type="ECO:0000313" key="2">
    <source>
        <dbReference type="EMBL" id="CBA72492.1"/>
    </source>
</evidence>
<organism evidence="2">
    <name type="scientific">Arsenophonus nasoniae</name>
    <name type="common">son-killer infecting Nasonia vitripennis</name>
    <dbReference type="NCBI Taxonomy" id="638"/>
    <lineage>
        <taxon>Bacteria</taxon>
        <taxon>Pseudomonadati</taxon>
        <taxon>Pseudomonadota</taxon>
        <taxon>Gammaproteobacteria</taxon>
        <taxon>Enterobacterales</taxon>
        <taxon>Morganellaceae</taxon>
        <taxon>Arsenophonus</taxon>
    </lineage>
</organism>
<name>D2TYJ6_9GAMM</name>
<accession>D2TYJ6</accession>
<protein>
    <submittedName>
        <fullName evidence="2">Uncharacterized protein</fullName>
    </submittedName>
</protein>
<keyword evidence="1" id="KW-0812">Transmembrane</keyword>
<keyword evidence="1" id="KW-0472">Membrane</keyword>
<evidence type="ECO:0000256" key="1">
    <source>
        <dbReference type="SAM" id="Phobius"/>
    </source>
</evidence>
<feature type="transmembrane region" description="Helical" evidence="1">
    <location>
        <begin position="27"/>
        <end position="47"/>
    </location>
</feature>
<gene>
    <name evidence="2" type="ORF">ARN_12210</name>
</gene>
<keyword evidence="1" id="KW-1133">Transmembrane helix</keyword>
<dbReference type="EMBL" id="FN545183">
    <property type="protein sequence ID" value="CBA72492.1"/>
    <property type="molecule type" value="Genomic_DNA"/>
</dbReference>
<reference evidence="2" key="1">
    <citation type="journal article" date="2010" name="Insect Mol. Biol.">
        <title>The draft genome sequence of Arsenophonus nasoniae, son-killer bacterium of Nasonia vitripennis, reveals genes associated with virulence and symbiosis.</title>
        <authorList>
            <person name="Wilkes T."/>
            <person name="Darby A.C."/>
            <person name="Choi J."/>
            <person name="Colborne J.K."/>
            <person name="Werren J.H."/>
            <person name="Hurst G.D.D."/>
        </authorList>
    </citation>
    <scope>NUCLEOTIDE SEQUENCE</scope>
</reference>
<proteinExistence type="predicted"/>